<dbReference type="PANTHER" id="PTHR37898:SF1">
    <property type="entry name" value="OS05G0540200 PROTEIN"/>
    <property type="match status" value="1"/>
</dbReference>
<sequence length="215" mass="24525">MVENGRLSCGGDDLGLGRDRFIPEAPPVDMVMLLWLAALLCGCDSRIHAGLWCGDFKIRGPFSACSRVGKFKLRKFGRVRSRKHHKPLVKSSLGLRGRRGSKDQRRWRQETGEDMEGLSGWRQAWTRRRQRSADSRRLWALVEPYRPPPRVTPLLVLNVVGFYSGLIAAAVTEQLYKEKYWEEHPGQAVPIMHPLLYFGPYKVTREDFSSEEGSG</sequence>
<comment type="caution">
    <text evidence="2">The sequence shown here is derived from an EMBL/GenBank/DDBJ whole genome shotgun (WGS) entry which is preliminary data.</text>
</comment>
<feature type="region of interest" description="Disordered" evidence="1">
    <location>
        <begin position="92"/>
        <end position="112"/>
    </location>
</feature>
<gene>
    <name evidence="2" type="ORF">R1flu_026840</name>
</gene>
<proteinExistence type="predicted"/>
<dbReference type="InterPro" id="IPR037759">
    <property type="entry name" value="At4g29660-like"/>
</dbReference>
<evidence type="ECO:0000313" key="3">
    <source>
        <dbReference type="Proteomes" id="UP001605036"/>
    </source>
</evidence>
<dbReference type="Proteomes" id="UP001605036">
    <property type="component" value="Unassembled WGS sequence"/>
</dbReference>
<organism evidence="2 3">
    <name type="scientific">Riccia fluitans</name>
    <dbReference type="NCBI Taxonomy" id="41844"/>
    <lineage>
        <taxon>Eukaryota</taxon>
        <taxon>Viridiplantae</taxon>
        <taxon>Streptophyta</taxon>
        <taxon>Embryophyta</taxon>
        <taxon>Marchantiophyta</taxon>
        <taxon>Marchantiopsida</taxon>
        <taxon>Marchantiidae</taxon>
        <taxon>Marchantiales</taxon>
        <taxon>Ricciaceae</taxon>
        <taxon>Riccia</taxon>
    </lineage>
</organism>
<evidence type="ECO:0000256" key="1">
    <source>
        <dbReference type="SAM" id="MobiDB-lite"/>
    </source>
</evidence>
<keyword evidence="3" id="KW-1185">Reference proteome</keyword>
<dbReference type="EMBL" id="JBHFFA010000008">
    <property type="protein sequence ID" value="KAL2608267.1"/>
    <property type="molecule type" value="Genomic_DNA"/>
</dbReference>
<accession>A0ABD1XH47</accession>
<name>A0ABD1XH47_9MARC</name>
<protein>
    <submittedName>
        <fullName evidence="2">Uncharacterized protein</fullName>
    </submittedName>
</protein>
<reference evidence="2 3" key="1">
    <citation type="submission" date="2024-09" db="EMBL/GenBank/DDBJ databases">
        <title>Chromosome-scale assembly of Riccia fluitans.</title>
        <authorList>
            <person name="Paukszto L."/>
            <person name="Sawicki J."/>
            <person name="Karawczyk K."/>
            <person name="Piernik-Szablinska J."/>
            <person name="Szczecinska M."/>
            <person name="Mazdziarz M."/>
        </authorList>
    </citation>
    <scope>NUCLEOTIDE SEQUENCE [LARGE SCALE GENOMIC DNA]</scope>
    <source>
        <strain evidence="2">Rf_01</strain>
        <tissue evidence="2">Aerial parts of the thallus</tissue>
    </source>
</reference>
<evidence type="ECO:0000313" key="2">
    <source>
        <dbReference type="EMBL" id="KAL2608267.1"/>
    </source>
</evidence>
<dbReference type="PANTHER" id="PTHR37898">
    <property type="entry name" value="OS05G0540200 PROTEIN"/>
    <property type="match status" value="1"/>
</dbReference>
<feature type="compositionally biased region" description="Basic and acidic residues" evidence="1">
    <location>
        <begin position="100"/>
        <end position="111"/>
    </location>
</feature>
<dbReference type="AlphaFoldDB" id="A0ABD1XH47"/>